<dbReference type="RefSeq" id="WP_053577983.1">
    <property type="nucleotide sequence ID" value="NZ_FMBK01000005.1"/>
</dbReference>
<dbReference type="Proteomes" id="UP001632339">
    <property type="component" value="Unassembled WGS sequence"/>
</dbReference>
<accession>A0A1C4GV22</accession>
<reference evidence="1 4" key="2">
    <citation type="submission" date="2024-12" db="EMBL/GenBank/DDBJ databases">
        <title>C001-4G Acinetobacter sp. assembled genome.</title>
        <authorList>
            <person name="D'Arcy K."/>
            <person name="Kingdon A.D.H."/>
            <person name="Breen A."/>
            <person name="Mckeown C."/>
            <person name="Allman E."/>
            <person name="Sharma P."/>
            <person name="Mcleman A."/>
            <person name="Roberts A.P."/>
        </authorList>
    </citation>
    <scope>NUCLEOTIDE SEQUENCE [LARGE SCALE GENOMIC DNA]</scope>
    <source>
        <strain evidence="1 4">C1-4G</strain>
    </source>
</reference>
<dbReference type="EMBL" id="JBJXCW010000007">
    <property type="protein sequence ID" value="MFN0297460.1"/>
    <property type="molecule type" value="Genomic_DNA"/>
</dbReference>
<dbReference type="AlphaFoldDB" id="A0A1C4GV22"/>
<sequence length="79" mass="9170">MPTVDVNKLNTIFSDVIARNKKPEKILIGYKVYAELMNDRSFFEEVVGSAMDPNKRTYKKIKIKITQDDSQLEVKCSRE</sequence>
<dbReference type="Proteomes" id="UP000243661">
    <property type="component" value="Unassembled WGS sequence"/>
</dbReference>
<gene>
    <name evidence="1" type="ORF">ACKVE0_07960</name>
    <name evidence="2" type="ORF">GA0116959_105135</name>
</gene>
<protein>
    <submittedName>
        <fullName evidence="2">Uncharacterized protein</fullName>
    </submittedName>
</protein>
<reference evidence="2 3" key="1">
    <citation type="submission" date="2016-08" db="EMBL/GenBank/DDBJ databases">
        <authorList>
            <person name="Seilhamer J.J."/>
        </authorList>
    </citation>
    <scope>NUCLEOTIDE SEQUENCE [LARGE SCALE GENOMIC DNA]</scope>
    <source>
        <strain evidence="2 3">ANC 4874</strain>
    </source>
</reference>
<proteinExistence type="predicted"/>
<keyword evidence="4" id="KW-1185">Reference proteome</keyword>
<dbReference type="EMBL" id="FMBK01000005">
    <property type="protein sequence ID" value="SCC71715.1"/>
    <property type="molecule type" value="Genomic_DNA"/>
</dbReference>
<organism evidence="2 3">
    <name type="scientific">Acinetobacter albensis</name>
    <dbReference type="NCBI Taxonomy" id="1673609"/>
    <lineage>
        <taxon>Bacteria</taxon>
        <taxon>Pseudomonadati</taxon>
        <taxon>Pseudomonadota</taxon>
        <taxon>Gammaproteobacteria</taxon>
        <taxon>Moraxellales</taxon>
        <taxon>Moraxellaceae</taxon>
        <taxon>Acinetobacter</taxon>
    </lineage>
</organism>
<dbReference type="OrthoDB" id="6710883at2"/>
<name>A0A1C4GV22_9GAMM</name>
<evidence type="ECO:0000313" key="2">
    <source>
        <dbReference type="EMBL" id="SCC71715.1"/>
    </source>
</evidence>
<evidence type="ECO:0000313" key="1">
    <source>
        <dbReference type="EMBL" id="MFN0297460.1"/>
    </source>
</evidence>
<evidence type="ECO:0000313" key="3">
    <source>
        <dbReference type="Proteomes" id="UP000243661"/>
    </source>
</evidence>
<evidence type="ECO:0000313" key="4">
    <source>
        <dbReference type="Proteomes" id="UP001632339"/>
    </source>
</evidence>